<accession>A0ABR0AP71</accession>
<sequence>MTSGCVFLRFFHSLRHVVTSFVFYSWNSHYLGETDCQRALFATRGLATIPSKRYSSYLDAIKWILHIRPSQLKFTDDNGSQKSVIFVFGDSNCWLLLFPLRFLPDRGKIPRMKMKNLATCNVVVAAENFGGSKAS</sequence>
<dbReference type="EMBL" id="JAOYFB010000038">
    <property type="protein sequence ID" value="KAK4026845.1"/>
    <property type="molecule type" value="Genomic_DNA"/>
</dbReference>
<gene>
    <name evidence="2" type="ORF">OUZ56_015871</name>
</gene>
<reference evidence="2 3" key="1">
    <citation type="journal article" date="2023" name="Nucleic Acids Res.">
        <title>The hologenome of Daphnia magna reveals possible DNA methylation and microbiome-mediated evolution of the host genome.</title>
        <authorList>
            <person name="Chaturvedi A."/>
            <person name="Li X."/>
            <person name="Dhandapani V."/>
            <person name="Marshall H."/>
            <person name="Kissane S."/>
            <person name="Cuenca-Cambronero M."/>
            <person name="Asole G."/>
            <person name="Calvet F."/>
            <person name="Ruiz-Romero M."/>
            <person name="Marangio P."/>
            <person name="Guigo R."/>
            <person name="Rago D."/>
            <person name="Mirbahai L."/>
            <person name="Eastwood N."/>
            <person name="Colbourne J.K."/>
            <person name="Zhou J."/>
            <person name="Mallon E."/>
            <person name="Orsini L."/>
        </authorList>
    </citation>
    <scope>NUCLEOTIDE SEQUENCE [LARGE SCALE GENOMIC DNA]</scope>
    <source>
        <strain evidence="2">LRV0_1</strain>
    </source>
</reference>
<comment type="caution">
    <text evidence="2">The sequence shown here is derived from an EMBL/GenBank/DDBJ whole genome shotgun (WGS) entry which is preliminary data.</text>
</comment>
<evidence type="ECO:0000313" key="2">
    <source>
        <dbReference type="EMBL" id="KAK4026845.1"/>
    </source>
</evidence>
<feature type="chain" id="PRO_5046104984" evidence="1">
    <location>
        <begin position="21"/>
        <end position="135"/>
    </location>
</feature>
<keyword evidence="1" id="KW-0732">Signal</keyword>
<protein>
    <submittedName>
        <fullName evidence="2">Uncharacterized protein</fullName>
    </submittedName>
</protein>
<organism evidence="2 3">
    <name type="scientific">Daphnia magna</name>
    <dbReference type="NCBI Taxonomy" id="35525"/>
    <lineage>
        <taxon>Eukaryota</taxon>
        <taxon>Metazoa</taxon>
        <taxon>Ecdysozoa</taxon>
        <taxon>Arthropoda</taxon>
        <taxon>Crustacea</taxon>
        <taxon>Branchiopoda</taxon>
        <taxon>Diplostraca</taxon>
        <taxon>Cladocera</taxon>
        <taxon>Anomopoda</taxon>
        <taxon>Daphniidae</taxon>
        <taxon>Daphnia</taxon>
    </lineage>
</organism>
<name>A0ABR0AP71_9CRUS</name>
<evidence type="ECO:0000256" key="1">
    <source>
        <dbReference type="SAM" id="SignalP"/>
    </source>
</evidence>
<feature type="signal peptide" evidence="1">
    <location>
        <begin position="1"/>
        <end position="20"/>
    </location>
</feature>
<keyword evidence="3" id="KW-1185">Reference proteome</keyword>
<proteinExistence type="predicted"/>
<evidence type="ECO:0000313" key="3">
    <source>
        <dbReference type="Proteomes" id="UP001234178"/>
    </source>
</evidence>
<dbReference type="Proteomes" id="UP001234178">
    <property type="component" value="Unassembled WGS sequence"/>
</dbReference>